<organism evidence="2 3">
    <name type="scientific">Rhizobium leguminosarum</name>
    <dbReference type="NCBI Taxonomy" id="384"/>
    <lineage>
        <taxon>Bacteria</taxon>
        <taxon>Pseudomonadati</taxon>
        <taxon>Pseudomonadota</taxon>
        <taxon>Alphaproteobacteria</taxon>
        <taxon>Hyphomicrobiales</taxon>
        <taxon>Rhizobiaceae</taxon>
        <taxon>Rhizobium/Agrobacterium group</taxon>
        <taxon>Rhizobium</taxon>
    </lineage>
</organism>
<feature type="domain" description="HTH cro/C1-type" evidence="1">
    <location>
        <begin position="91"/>
        <end position="144"/>
    </location>
</feature>
<dbReference type="InterPro" id="IPR001387">
    <property type="entry name" value="Cro/C1-type_HTH"/>
</dbReference>
<dbReference type="CDD" id="cd00093">
    <property type="entry name" value="HTH_XRE"/>
    <property type="match status" value="1"/>
</dbReference>
<dbReference type="EMBL" id="CP018228">
    <property type="protein sequence ID" value="API50593.1"/>
    <property type="molecule type" value="Genomic_DNA"/>
</dbReference>
<proteinExistence type="predicted"/>
<protein>
    <recommendedName>
        <fullName evidence="1">HTH cro/C1-type domain-containing protein</fullName>
    </recommendedName>
</protein>
<evidence type="ECO:0000313" key="2">
    <source>
        <dbReference type="EMBL" id="API50593.1"/>
    </source>
</evidence>
<dbReference type="SUPFAM" id="SSF47413">
    <property type="entry name" value="lambda repressor-like DNA-binding domains"/>
    <property type="match status" value="1"/>
</dbReference>
<name>A0A1L3Z4J6_RHILE</name>
<dbReference type="Proteomes" id="UP000183050">
    <property type="component" value="Chromosome"/>
</dbReference>
<accession>A0A1L3Z4J6</accession>
<evidence type="ECO:0000313" key="3">
    <source>
        <dbReference type="Proteomes" id="UP000183050"/>
    </source>
</evidence>
<reference evidence="2 3" key="1">
    <citation type="submission" date="2016-11" db="EMBL/GenBank/DDBJ databases">
        <title>Rhizobium leguminosarum bv. viciae strain Vaf12 isolated from Vavilovia formosa root nodules from Russia, Dagestan.</title>
        <authorList>
            <person name="Kimeklis A."/>
        </authorList>
    </citation>
    <scope>NUCLEOTIDE SEQUENCE [LARGE SCALE GENOMIC DNA]</scope>
    <source>
        <strain evidence="2 3">Vaf-108</strain>
    </source>
</reference>
<dbReference type="PROSITE" id="PS50943">
    <property type="entry name" value="HTH_CROC1"/>
    <property type="match status" value="1"/>
</dbReference>
<dbReference type="InterPro" id="IPR010982">
    <property type="entry name" value="Lambda_DNA-bd_dom_sf"/>
</dbReference>
<dbReference type="AlphaFoldDB" id="A0A1L3Z4J6"/>
<evidence type="ECO:0000259" key="1">
    <source>
        <dbReference type="PROSITE" id="PS50943"/>
    </source>
</evidence>
<dbReference type="GO" id="GO:0003677">
    <property type="term" value="F:DNA binding"/>
    <property type="evidence" value="ECO:0007669"/>
    <property type="project" value="InterPro"/>
</dbReference>
<dbReference type="Gene3D" id="1.10.260.40">
    <property type="entry name" value="lambda repressor-like DNA-binding domains"/>
    <property type="match status" value="2"/>
</dbReference>
<sequence>MDSLPDLLRAARSLLGYTQTGIEELLQLKFRSVYTLEARRYKLLPRHAYLLKEKYEEEGVEFTDAGENFGQGIRWRVPGRKDPFKRLMLPAARGLANLSQAQLGKIANVDRSFIARLERDEFEALNLEKWLRLEGALKDTNVEFTVETAQNGAGVRWVKQPPP</sequence>
<gene>
    <name evidence="2" type="ORF">BMW22_02150</name>
</gene>
<dbReference type="RefSeq" id="WP_072637535.1">
    <property type="nucleotide sequence ID" value="NZ_CP018228.1"/>
</dbReference>
<dbReference type="SMART" id="SM00530">
    <property type="entry name" value="HTH_XRE"/>
    <property type="match status" value="2"/>
</dbReference>
<dbReference type="Pfam" id="PF01381">
    <property type="entry name" value="HTH_3"/>
    <property type="match status" value="1"/>
</dbReference>